<keyword evidence="1" id="KW-0472">Membrane</keyword>
<feature type="transmembrane region" description="Helical" evidence="1">
    <location>
        <begin position="80"/>
        <end position="101"/>
    </location>
</feature>
<evidence type="ECO:0000313" key="2">
    <source>
        <dbReference type="EMBL" id="GEM84179.1"/>
    </source>
</evidence>
<dbReference type="Proteomes" id="UP000321197">
    <property type="component" value="Unassembled WGS sequence"/>
</dbReference>
<proteinExistence type="predicted"/>
<evidence type="ECO:0000256" key="1">
    <source>
        <dbReference type="SAM" id="Phobius"/>
    </source>
</evidence>
<keyword evidence="1" id="KW-1133">Transmembrane helix</keyword>
<dbReference type="AlphaFoldDB" id="A0A511R3I6"/>
<dbReference type="EMBL" id="BJXL01000082">
    <property type="protein sequence ID" value="GEM84179.1"/>
    <property type="molecule type" value="Genomic_DNA"/>
</dbReference>
<organism evidence="2 3">
    <name type="scientific">Meiothermus hypogaeus NBRC 106114</name>
    <dbReference type="NCBI Taxonomy" id="1227553"/>
    <lineage>
        <taxon>Bacteria</taxon>
        <taxon>Thermotogati</taxon>
        <taxon>Deinococcota</taxon>
        <taxon>Deinococci</taxon>
        <taxon>Thermales</taxon>
        <taxon>Thermaceae</taxon>
        <taxon>Meiothermus</taxon>
    </lineage>
</organism>
<dbReference type="OrthoDB" id="7850496at2"/>
<gene>
    <name evidence="2" type="ORF">MHY01S_23450</name>
</gene>
<protein>
    <submittedName>
        <fullName evidence="2">Uncharacterized protein</fullName>
    </submittedName>
</protein>
<dbReference type="RefSeq" id="WP_119340909.1">
    <property type="nucleotide sequence ID" value="NZ_BJXL01000082.1"/>
</dbReference>
<sequence>MSDEQEGWASLRLRHGFDRTYSVQRQRELSFEELSQVDPESEAYKDLTRRPLNPDELESLTQIAISLHTRAIAHEGERRWLTPLLFALLGTVLGVVLQAALR</sequence>
<keyword evidence="1" id="KW-0812">Transmembrane</keyword>
<accession>A0A511R3I6</accession>
<reference evidence="2 3" key="1">
    <citation type="submission" date="2019-07" db="EMBL/GenBank/DDBJ databases">
        <title>Whole genome shotgun sequence of Meiothermus hypogaeus NBRC 106114.</title>
        <authorList>
            <person name="Hosoyama A."/>
            <person name="Uohara A."/>
            <person name="Ohji S."/>
            <person name="Ichikawa N."/>
        </authorList>
    </citation>
    <scope>NUCLEOTIDE SEQUENCE [LARGE SCALE GENOMIC DNA]</scope>
    <source>
        <strain evidence="2 3">NBRC 106114</strain>
    </source>
</reference>
<evidence type="ECO:0000313" key="3">
    <source>
        <dbReference type="Proteomes" id="UP000321197"/>
    </source>
</evidence>
<comment type="caution">
    <text evidence="2">The sequence shown here is derived from an EMBL/GenBank/DDBJ whole genome shotgun (WGS) entry which is preliminary data.</text>
</comment>
<name>A0A511R3I6_9DEIN</name>